<dbReference type="EMBL" id="CP047616">
    <property type="protein sequence ID" value="QIW52862.1"/>
    <property type="molecule type" value="Genomic_DNA"/>
</dbReference>
<dbReference type="InterPro" id="IPR007737">
    <property type="entry name" value="Mga_HTH"/>
</dbReference>
<feature type="domain" description="Mga helix-turn-helix" evidence="3">
    <location>
        <begin position="82"/>
        <end position="162"/>
    </location>
</feature>
<sequence>METFLLDKQYKHILEIVSQVSKKPTKEISFNDLETELNLTQKTIKTYLYTLLIYCERNDLKTFTLEKGKLKMLLKTDFNYFDLYHYLIQKSVKYQIIMSILTNPKITFTELYLDLKLSRSNASLHIKQLNDFLKPYHCKISFLQNNPLQGEEHQIRFLYYNLLLGCNIDQIITTSPSLDQVT</sequence>
<dbReference type="Gene3D" id="1.10.10.10">
    <property type="entry name" value="Winged helix-like DNA-binding domain superfamily/Winged helix DNA-binding domain"/>
    <property type="match status" value="1"/>
</dbReference>
<dbReference type="Pfam" id="PF05043">
    <property type="entry name" value="Mga"/>
    <property type="match status" value="1"/>
</dbReference>
<name>A0A6H0UAR8_9LACT</name>
<reference evidence="4 5" key="1">
    <citation type="submission" date="2019-12" db="EMBL/GenBank/DDBJ databases">
        <title>Whole genome sequences of Lactococcus raffinolactis strains isolated from sewage.</title>
        <authorList>
            <person name="Ybazeta G."/>
            <person name="Ross M."/>
            <person name="Brabant-Kirwan D."/>
            <person name="Saleh M."/>
            <person name="Dillon J.A."/>
            <person name="Splinter K."/>
            <person name="Nokhbeh R."/>
        </authorList>
    </citation>
    <scope>NUCLEOTIDE SEQUENCE [LARGE SCALE GENOMIC DNA]</scope>
    <source>
        <strain evidence="4 5">Lr_19_5</strain>
    </source>
</reference>
<evidence type="ECO:0000256" key="2">
    <source>
        <dbReference type="ARBA" id="ARBA00023163"/>
    </source>
</evidence>
<evidence type="ECO:0000313" key="5">
    <source>
        <dbReference type="Proteomes" id="UP000501945"/>
    </source>
</evidence>
<organism evidence="4 5">
    <name type="scientific">Pseudolactococcus raffinolactis</name>
    <dbReference type="NCBI Taxonomy" id="1366"/>
    <lineage>
        <taxon>Bacteria</taxon>
        <taxon>Bacillati</taxon>
        <taxon>Bacillota</taxon>
        <taxon>Bacilli</taxon>
        <taxon>Lactobacillales</taxon>
        <taxon>Streptococcaceae</taxon>
        <taxon>Pseudolactococcus</taxon>
    </lineage>
</organism>
<dbReference type="RefSeq" id="WP_167838287.1">
    <property type="nucleotide sequence ID" value="NZ_CP047616.1"/>
</dbReference>
<dbReference type="AlphaFoldDB" id="A0A6H0UAR8"/>
<dbReference type="InterPro" id="IPR036388">
    <property type="entry name" value="WH-like_DNA-bd_sf"/>
</dbReference>
<keyword evidence="1" id="KW-0805">Transcription regulation</keyword>
<evidence type="ECO:0000256" key="1">
    <source>
        <dbReference type="ARBA" id="ARBA00023015"/>
    </source>
</evidence>
<dbReference type="Proteomes" id="UP000501945">
    <property type="component" value="Chromosome"/>
</dbReference>
<protein>
    <recommendedName>
        <fullName evidence="3">Mga helix-turn-helix domain-containing protein</fullName>
    </recommendedName>
</protein>
<keyword evidence="2" id="KW-0804">Transcription</keyword>
<dbReference type="PANTHER" id="PTHR30185:SF18">
    <property type="entry name" value="TRANSCRIPTIONAL REGULATOR MTLR"/>
    <property type="match status" value="1"/>
</dbReference>
<evidence type="ECO:0000313" key="4">
    <source>
        <dbReference type="EMBL" id="QIW52862.1"/>
    </source>
</evidence>
<gene>
    <name evidence="4" type="ORF">GU336_01060</name>
</gene>
<dbReference type="PANTHER" id="PTHR30185">
    <property type="entry name" value="CRYPTIC BETA-GLUCOSIDE BGL OPERON ANTITERMINATOR"/>
    <property type="match status" value="1"/>
</dbReference>
<accession>A0A6H0UAR8</accession>
<evidence type="ECO:0000259" key="3">
    <source>
        <dbReference type="Pfam" id="PF05043"/>
    </source>
</evidence>
<proteinExistence type="predicted"/>
<dbReference type="InterPro" id="IPR050661">
    <property type="entry name" value="BglG_antiterminators"/>
</dbReference>